<dbReference type="GO" id="GO:0016491">
    <property type="term" value="F:oxidoreductase activity"/>
    <property type="evidence" value="ECO:0007669"/>
    <property type="project" value="InterPro"/>
</dbReference>
<dbReference type="InterPro" id="IPR050316">
    <property type="entry name" value="Tyrosinase/Hemocyanin"/>
</dbReference>
<dbReference type="Pfam" id="PF00264">
    <property type="entry name" value="Tyrosinase"/>
    <property type="match status" value="1"/>
</dbReference>
<dbReference type="PANTHER" id="PTHR11474">
    <property type="entry name" value="TYROSINASE FAMILY MEMBER"/>
    <property type="match status" value="1"/>
</dbReference>
<evidence type="ECO:0000256" key="1">
    <source>
        <dbReference type="ARBA" id="ARBA00022723"/>
    </source>
</evidence>
<dbReference type="Proteomes" id="UP001055172">
    <property type="component" value="Unassembled WGS sequence"/>
</dbReference>
<dbReference type="GO" id="GO:0046872">
    <property type="term" value="F:metal ion binding"/>
    <property type="evidence" value="ECO:0007669"/>
    <property type="project" value="UniProtKB-KW"/>
</dbReference>
<gene>
    <name evidence="5" type="ORF">ColLi_04539</name>
</gene>
<dbReference type="InterPro" id="IPR002227">
    <property type="entry name" value="Tyrosinase_Cu-bd"/>
</dbReference>
<feature type="domain" description="Tyrosinase copper-binding" evidence="4">
    <location>
        <begin position="327"/>
        <end position="338"/>
    </location>
</feature>
<dbReference type="Gene3D" id="1.10.1280.10">
    <property type="entry name" value="Di-copper center containing domain from catechol oxidase"/>
    <property type="match status" value="1"/>
</dbReference>
<evidence type="ECO:0000313" key="5">
    <source>
        <dbReference type="EMBL" id="GJC81701.1"/>
    </source>
</evidence>
<keyword evidence="3" id="KW-1133">Transmembrane helix</keyword>
<dbReference type="InterPro" id="IPR008922">
    <property type="entry name" value="Di-copper_centre_dom_sf"/>
</dbReference>
<reference evidence="5 6" key="1">
    <citation type="submission" date="2021-07" db="EMBL/GenBank/DDBJ databases">
        <title>Genome data of Colletotrichum spaethianum.</title>
        <authorList>
            <person name="Utami Y.D."/>
            <person name="Hiruma K."/>
        </authorList>
    </citation>
    <scope>NUCLEOTIDE SEQUENCE [LARGE SCALE GENOMIC DNA]</scope>
    <source>
        <strain evidence="5 6">MAFF 242679</strain>
    </source>
</reference>
<protein>
    <submittedName>
        <fullName evidence="5">Tyrosinase ustQ</fullName>
    </submittedName>
</protein>
<keyword evidence="2" id="KW-0186">Copper</keyword>
<dbReference type="PRINTS" id="PR00092">
    <property type="entry name" value="TYROSINASE"/>
</dbReference>
<keyword evidence="3" id="KW-0472">Membrane</keyword>
<keyword evidence="6" id="KW-1185">Reference proteome</keyword>
<name>A0AA37LRM6_9PEZI</name>
<comment type="caution">
    <text evidence="5">The sequence shown here is derived from an EMBL/GenBank/DDBJ whole genome shotgun (WGS) entry which is preliminary data.</text>
</comment>
<feature type="transmembrane region" description="Helical" evidence="3">
    <location>
        <begin position="44"/>
        <end position="66"/>
    </location>
</feature>
<evidence type="ECO:0000313" key="6">
    <source>
        <dbReference type="Proteomes" id="UP001055172"/>
    </source>
</evidence>
<dbReference type="SUPFAM" id="SSF48056">
    <property type="entry name" value="Di-copper centre-containing domain"/>
    <property type="match status" value="1"/>
</dbReference>
<dbReference type="PROSITE" id="PS00498">
    <property type="entry name" value="TYROSINASE_2"/>
    <property type="match status" value="1"/>
</dbReference>
<keyword evidence="3" id="KW-0812">Transmembrane</keyword>
<keyword evidence="1" id="KW-0479">Metal-binding</keyword>
<organism evidence="5 6">
    <name type="scientific">Colletotrichum liriopes</name>
    <dbReference type="NCBI Taxonomy" id="708192"/>
    <lineage>
        <taxon>Eukaryota</taxon>
        <taxon>Fungi</taxon>
        <taxon>Dikarya</taxon>
        <taxon>Ascomycota</taxon>
        <taxon>Pezizomycotina</taxon>
        <taxon>Sordariomycetes</taxon>
        <taxon>Hypocreomycetidae</taxon>
        <taxon>Glomerellales</taxon>
        <taxon>Glomerellaceae</taxon>
        <taxon>Colletotrichum</taxon>
        <taxon>Colletotrichum spaethianum species complex</taxon>
    </lineage>
</organism>
<sequence>MFPLAQSSQQQQYVHVPTSDALRDPDFADERLPKVVPRRAWSTYVRVIGLLCAAVLGVSVVFALGYTSGHHWRAELSPAGTPVDASGGCKEPYFRREWRSLSKQEKRDYIDAFQCFIDSPSVMGLNGSLYNDFSWVHNLVAHSTHTKAPFLTWHRRFIFVYETYLRKSCGYKGALPFWDWSLDWDDITNSPIFDGKLGFGGDGDPKAPEHQSAHCVTDLPFKNLRPQWYGSMYDPHCLARSFNEDWYAHYMNPEALEKVMAATSYEDFFLALEMGPHDIIPLGIGGDFTSFTAPNGTLSSGSAPSYPVFFRLSSRKVCLADVLMKPDPIFYLHHAQLDRVWWLWQMRDKKNRVHDYGGTGDRGNVSLADILPLAGLEKDVAVTDIMDTERGEMCYRYMYS</sequence>
<dbReference type="AlphaFoldDB" id="A0AA37LRM6"/>
<dbReference type="PANTHER" id="PTHR11474:SF126">
    <property type="entry name" value="TYROSINASE-LIKE PROTEIN TYR-1-RELATED"/>
    <property type="match status" value="1"/>
</dbReference>
<dbReference type="EMBL" id="BPPX01000008">
    <property type="protein sequence ID" value="GJC81701.1"/>
    <property type="molecule type" value="Genomic_DNA"/>
</dbReference>
<evidence type="ECO:0000256" key="2">
    <source>
        <dbReference type="ARBA" id="ARBA00023008"/>
    </source>
</evidence>
<accession>A0AA37LRM6</accession>
<proteinExistence type="predicted"/>
<evidence type="ECO:0000256" key="3">
    <source>
        <dbReference type="SAM" id="Phobius"/>
    </source>
</evidence>
<evidence type="ECO:0000259" key="4">
    <source>
        <dbReference type="PROSITE" id="PS00498"/>
    </source>
</evidence>